<dbReference type="HOGENOM" id="CLU_572729_0_0_1"/>
<accession>K1RD42</accession>
<dbReference type="GO" id="GO:0016020">
    <property type="term" value="C:membrane"/>
    <property type="evidence" value="ECO:0007669"/>
    <property type="project" value="UniProtKB-SubCell"/>
</dbReference>
<sequence>MYQFNGIVFVPGHYYVISIVTVSGTTYVKKSSEHTEWIRTNPTKPNPPTNLLCPQSPLDISLEISWTAPTEPNGLIFRYQIDVSQGNLQVNTSSNETQKNVEGLLPVSSAPRNLNIDGIQSRGFRIQFNRPDNVNDILAAYKIVISEGGKCVQQILVHGICSICKSTVGCPSPINYTVPDITNNDVSYTATGLNPYTLYVVKVVAINGVGEGRPVNEIVRTDEEGFETKMLSVTGLEEYWPYKFQVNAATVKGNRTSDFSSVFKTKEAVVKDDETTSTSSIIGSVVAVILVVAVVVIGIFIWKRNQRHKENKEQAITYADLNLDERTKRPTLFIIGARKSNCKQQVDDFNRVRLSSPGASDYINASVLLDKCYILTSYPIAKTFGNFWQMVWEQNVSTIVVMTGHSDDRESWYFSDNEGTVRTMERIDVELLAKFKSSESVTMRKIKLSRLCFLQELLALLPTLTEDPLVALQRALL</sequence>
<proteinExistence type="predicted"/>
<dbReference type="PANTHER" id="PTHR46957">
    <property type="entry name" value="CYTOKINE RECEPTOR"/>
    <property type="match status" value="1"/>
</dbReference>
<dbReference type="PROSITE" id="PS50853">
    <property type="entry name" value="FN3"/>
    <property type="match status" value="1"/>
</dbReference>
<keyword evidence="1" id="KW-0904">Protein phosphatase</keyword>
<dbReference type="PANTHER" id="PTHR46957:SF3">
    <property type="entry name" value="CYTOKINE RECEPTOR"/>
    <property type="match status" value="1"/>
</dbReference>
<dbReference type="InterPro" id="IPR050713">
    <property type="entry name" value="RTP_Phos/Ushers"/>
</dbReference>
<dbReference type="InterPro" id="IPR003961">
    <property type="entry name" value="FN3_dom"/>
</dbReference>
<dbReference type="CDD" id="cd00063">
    <property type="entry name" value="FN3"/>
    <property type="match status" value="2"/>
</dbReference>
<evidence type="ECO:0000256" key="1">
    <source>
        <dbReference type="ARBA" id="ARBA00022912"/>
    </source>
</evidence>
<name>K1RD42_MAGGI</name>
<dbReference type="SMART" id="SM00060">
    <property type="entry name" value="FN3"/>
    <property type="match status" value="1"/>
</dbReference>
<organism evidence="2">
    <name type="scientific">Magallana gigas</name>
    <name type="common">Pacific oyster</name>
    <name type="synonym">Crassostrea gigas</name>
    <dbReference type="NCBI Taxonomy" id="29159"/>
    <lineage>
        <taxon>Eukaryota</taxon>
        <taxon>Metazoa</taxon>
        <taxon>Spiralia</taxon>
        <taxon>Lophotrochozoa</taxon>
        <taxon>Mollusca</taxon>
        <taxon>Bivalvia</taxon>
        <taxon>Autobranchia</taxon>
        <taxon>Pteriomorphia</taxon>
        <taxon>Ostreida</taxon>
        <taxon>Ostreoidea</taxon>
        <taxon>Ostreidae</taxon>
        <taxon>Magallana</taxon>
    </lineage>
</organism>
<dbReference type="InterPro" id="IPR029021">
    <property type="entry name" value="Prot-tyrosine_phosphatase-like"/>
</dbReference>
<dbReference type="InterPro" id="IPR036116">
    <property type="entry name" value="FN3_sf"/>
</dbReference>
<dbReference type="Pfam" id="PF00041">
    <property type="entry name" value="fn3"/>
    <property type="match status" value="1"/>
</dbReference>
<dbReference type="InterPro" id="IPR000242">
    <property type="entry name" value="PTP_cat"/>
</dbReference>
<protein>
    <submittedName>
        <fullName evidence="2">Receptor-type tyrosine-protein phosphatase N2</fullName>
    </submittedName>
</protein>
<keyword evidence="2" id="KW-0675">Receptor</keyword>
<dbReference type="Pfam" id="PF00102">
    <property type="entry name" value="Y_phosphatase"/>
    <property type="match status" value="1"/>
</dbReference>
<dbReference type="PROSITE" id="PS50055">
    <property type="entry name" value="TYR_PHOSPHATASE_PTP"/>
    <property type="match status" value="1"/>
</dbReference>
<dbReference type="InParanoid" id="K1RD42"/>
<dbReference type="SUPFAM" id="SSF49265">
    <property type="entry name" value="Fibronectin type III"/>
    <property type="match status" value="2"/>
</dbReference>
<gene>
    <name evidence="2" type="ORF">CGI_10022110</name>
</gene>
<keyword evidence="1" id="KW-0378">Hydrolase</keyword>
<dbReference type="Gene3D" id="2.60.40.10">
    <property type="entry name" value="Immunoglobulins"/>
    <property type="match status" value="2"/>
</dbReference>
<reference evidence="2" key="1">
    <citation type="journal article" date="2012" name="Nature">
        <title>The oyster genome reveals stress adaptation and complexity of shell formation.</title>
        <authorList>
            <person name="Zhang G."/>
            <person name="Fang X."/>
            <person name="Guo X."/>
            <person name="Li L."/>
            <person name="Luo R."/>
            <person name="Xu F."/>
            <person name="Yang P."/>
            <person name="Zhang L."/>
            <person name="Wang X."/>
            <person name="Qi H."/>
            <person name="Xiong Z."/>
            <person name="Que H."/>
            <person name="Xie Y."/>
            <person name="Holland P.W."/>
            <person name="Paps J."/>
            <person name="Zhu Y."/>
            <person name="Wu F."/>
            <person name="Chen Y."/>
            <person name="Wang J."/>
            <person name="Peng C."/>
            <person name="Meng J."/>
            <person name="Yang L."/>
            <person name="Liu J."/>
            <person name="Wen B."/>
            <person name="Zhang N."/>
            <person name="Huang Z."/>
            <person name="Zhu Q."/>
            <person name="Feng Y."/>
            <person name="Mount A."/>
            <person name="Hedgecock D."/>
            <person name="Xu Z."/>
            <person name="Liu Y."/>
            <person name="Domazet-Loso T."/>
            <person name="Du Y."/>
            <person name="Sun X."/>
            <person name="Zhang S."/>
            <person name="Liu B."/>
            <person name="Cheng P."/>
            <person name="Jiang X."/>
            <person name="Li J."/>
            <person name="Fan D."/>
            <person name="Wang W."/>
            <person name="Fu W."/>
            <person name="Wang T."/>
            <person name="Wang B."/>
            <person name="Zhang J."/>
            <person name="Peng Z."/>
            <person name="Li Y."/>
            <person name="Li N."/>
            <person name="Wang J."/>
            <person name="Chen M."/>
            <person name="He Y."/>
            <person name="Tan F."/>
            <person name="Song X."/>
            <person name="Zheng Q."/>
            <person name="Huang R."/>
            <person name="Yang H."/>
            <person name="Du X."/>
            <person name="Chen L."/>
            <person name="Yang M."/>
            <person name="Gaffney P.M."/>
            <person name="Wang S."/>
            <person name="Luo L."/>
            <person name="She Z."/>
            <person name="Ming Y."/>
            <person name="Huang W."/>
            <person name="Zhang S."/>
            <person name="Huang B."/>
            <person name="Zhang Y."/>
            <person name="Qu T."/>
            <person name="Ni P."/>
            <person name="Miao G."/>
            <person name="Wang J."/>
            <person name="Wang Q."/>
            <person name="Steinberg C.E."/>
            <person name="Wang H."/>
            <person name="Li N."/>
            <person name="Qian L."/>
            <person name="Zhang G."/>
            <person name="Li Y."/>
            <person name="Yang H."/>
            <person name="Liu X."/>
            <person name="Wang J."/>
            <person name="Yin Y."/>
            <person name="Wang J."/>
        </authorList>
    </citation>
    <scope>NUCLEOTIDE SEQUENCE [LARGE SCALE GENOMIC DNA]</scope>
    <source>
        <strain evidence="2">05x7-T-G4-1.051#20</strain>
    </source>
</reference>
<dbReference type="SMART" id="SM00194">
    <property type="entry name" value="PTPc"/>
    <property type="match status" value="1"/>
</dbReference>
<dbReference type="InterPro" id="IPR013783">
    <property type="entry name" value="Ig-like_fold"/>
</dbReference>
<dbReference type="GO" id="GO:0004725">
    <property type="term" value="F:protein tyrosine phosphatase activity"/>
    <property type="evidence" value="ECO:0007669"/>
    <property type="project" value="InterPro"/>
</dbReference>
<dbReference type="EMBL" id="JH823226">
    <property type="protein sequence ID" value="EKC41559.1"/>
    <property type="molecule type" value="Genomic_DNA"/>
</dbReference>
<dbReference type="Gene3D" id="3.90.190.10">
    <property type="entry name" value="Protein tyrosine phosphatase superfamily"/>
    <property type="match status" value="1"/>
</dbReference>
<evidence type="ECO:0000313" key="2">
    <source>
        <dbReference type="EMBL" id="EKC41559.1"/>
    </source>
</evidence>
<dbReference type="AlphaFoldDB" id="K1RD42"/>
<dbReference type="SUPFAM" id="SSF52799">
    <property type="entry name" value="(Phosphotyrosine protein) phosphatases II"/>
    <property type="match status" value="1"/>
</dbReference>